<dbReference type="GO" id="GO:0004672">
    <property type="term" value="F:protein kinase activity"/>
    <property type="evidence" value="ECO:0007669"/>
    <property type="project" value="UniProtKB-ARBA"/>
</dbReference>
<feature type="domain" description="HPt" evidence="8">
    <location>
        <begin position="9"/>
        <end position="118"/>
    </location>
</feature>
<comment type="catalytic activity">
    <reaction evidence="3">
        <text>2 GTP = 3',3'-c-di-GMP + 2 diphosphate</text>
        <dbReference type="Rhea" id="RHEA:24898"/>
        <dbReference type="ChEBI" id="CHEBI:33019"/>
        <dbReference type="ChEBI" id="CHEBI:37565"/>
        <dbReference type="ChEBI" id="CHEBI:58805"/>
        <dbReference type="EC" id="2.7.7.65"/>
    </reaction>
</comment>
<dbReference type="InterPro" id="IPR001789">
    <property type="entry name" value="Sig_transdc_resp-reg_receiver"/>
</dbReference>
<evidence type="ECO:0000313" key="9">
    <source>
        <dbReference type="EMBL" id="GEO80277.1"/>
    </source>
</evidence>
<dbReference type="EC" id="2.7.7.65" evidence="1"/>
<evidence type="ECO:0000256" key="5">
    <source>
        <dbReference type="PROSITE-ProRule" id="PRU00169"/>
    </source>
</evidence>
<dbReference type="PANTHER" id="PTHR45138:SF9">
    <property type="entry name" value="DIGUANYLATE CYCLASE DGCM-RELATED"/>
    <property type="match status" value="1"/>
</dbReference>
<keyword evidence="10" id="KW-1185">Reference proteome</keyword>
<evidence type="ECO:0000256" key="4">
    <source>
        <dbReference type="PROSITE-ProRule" id="PRU00110"/>
    </source>
</evidence>
<feature type="domain" description="Response regulatory" evidence="6">
    <location>
        <begin position="258"/>
        <end position="374"/>
    </location>
</feature>
<keyword evidence="4" id="KW-0597">Phosphoprotein</keyword>
<dbReference type="Gene3D" id="1.20.120.160">
    <property type="entry name" value="HPT domain"/>
    <property type="match status" value="1"/>
</dbReference>
<dbReference type="InterPro" id="IPR043128">
    <property type="entry name" value="Rev_trsase/Diguanyl_cyclase"/>
</dbReference>
<dbReference type="PROSITE" id="PS50887">
    <property type="entry name" value="GGDEF"/>
    <property type="match status" value="1"/>
</dbReference>
<dbReference type="SMART" id="SM00448">
    <property type="entry name" value="REC"/>
    <property type="match status" value="1"/>
</dbReference>
<feature type="domain" description="GGDEF" evidence="7">
    <location>
        <begin position="414"/>
        <end position="554"/>
    </location>
</feature>
<keyword evidence="2" id="KW-0902">Two-component regulatory system</keyword>
<dbReference type="GO" id="GO:1902201">
    <property type="term" value="P:negative regulation of bacterial-type flagellum-dependent cell motility"/>
    <property type="evidence" value="ECO:0007669"/>
    <property type="project" value="TreeGrafter"/>
</dbReference>
<dbReference type="Pfam" id="PF01627">
    <property type="entry name" value="Hpt"/>
    <property type="match status" value="1"/>
</dbReference>
<proteinExistence type="predicted"/>
<dbReference type="PROSITE" id="PS50894">
    <property type="entry name" value="HPT"/>
    <property type="match status" value="1"/>
</dbReference>
<reference evidence="9 10" key="1">
    <citation type="submission" date="2019-07" db="EMBL/GenBank/DDBJ databases">
        <title>Whole genome shotgun sequence of Rhodospirillum oryzae NBRC 107573.</title>
        <authorList>
            <person name="Hosoyama A."/>
            <person name="Uohara A."/>
            <person name="Ohji S."/>
            <person name="Ichikawa N."/>
        </authorList>
    </citation>
    <scope>NUCLEOTIDE SEQUENCE [LARGE SCALE GENOMIC DNA]</scope>
    <source>
        <strain evidence="9 10">NBRC 107573</strain>
    </source>
</reference>
<dbReference type="CDD" id="cd01949">
    <property type="entry name" value="GGDEF"/>
    <property type="match status" value="1"/>
</dbReference>
<dbReference type="InterPro" id="IPR050469">
    <property type="entry name" value="Diguanylate_Cyclase"/>
</dbReference>
<dbReference type="GO" id="GO:0005886">
    <property type="term" value="C:plasma membrane"/>
    <property type="evidence" value="ECO:0007669"/>
    <property type="project" value="TreeGrafter"/>
</dbReference>
<evidence type="ECO:0000259" key="7">
    <source>
        <dbReference type="PROSITE" id="PS50887"/>
    </source>
</evidence>
<name>A0A512H4A8_9PROT</name>
<evidence type="ECO:0000259" key="6">
    <source>
        <dbReference type="PROSITE" id="PS50110"/>
    </source>
</evidence>
<feature type="modified residue" description="Phosphohistidine" evidence="4">
    <location>
        <position position="57"/>
    </location>
</feature>
<dbReference type="InterPro" id="IPR000160">
    <property type="entry name" value="GGDEF_dom"/>
</dbReference>
<dbReference type="EMBL" id="BJZO01000006">
    <property type="protein sequence ID" value="GEO80277.1"/>
    <property type="molecule type" value="Genomic_DNA"/>
</dbReference>
<dbReference type="AlphaFoldDB" id="A0A512H4A8"/>
<dbReference type="SUPFAM" id="SSF52172">
    <property type="entry name" value="CheY-like"/>
    <property type="match status" value="1"/>
</dbReference>
<dbReference type="NCBIfam" id="TIGR00254">
    <property type="entry name" value="GGDEF"/>
    <property type="match status" value="1"/>
</dbReference>
<evidence type="ECO:0000259" key="8">
    <source>
        <dbReference type="PROSITE" id="PS50894"/>
    </source>
</evidence>
<dbReference type="Pfam" id="PF00072">
    <property type="entry name" value="Response_reg"/>
    <property type="match status" value="1"/>
</dbReference>
<dbReference type="GO" id="GO:0000160">
    <property type="term" value="P:phosphorelay signal transduction system"/>
    <property type="evidence" value="ECO:0007669"/>
    <property type="project" value="UniProtKB-KW"/>
</dbReference>
<organism evidence="9 10">
    <name type="scientific">Pararhodospirillum oryzae</name>
    <dbReference type="NCBI Taxonomy" id="478448"/>
    <lineage>
        <taxon>Bacteria</taxon>
        <taxon>Pseudomonadati</taxon>
        <taxon>Pseudomonadota</taxon>
        <taxon>Alphaproteobacteria</taxon>
        <taxon>Rhodospirillales</taxon>
        <taxon>Rhodospirillaceae</taxon>
        <taxon>Pararhodospirillum</taxon>
    </lineage>
</organism>
<evidence type="ECO:0000256" key="1">
    <source>
        <dbReference type="ARBA" id="ARBA00012528"/>
    </source>
</evidence>
<dbReference type="SUPFAM" id="SSF55073">
    <property type="entry name" value="Nucleotide cyclase"/>
    <property type="match status" value="1"/>
</dbReference>
<dbReference type="InterPro" id="IPR029787">
    <property type="entry name" value="Nucleotide_cyclase"/>
</dbReference>
<protein>
    <recommendedName>
        <fullName evidence="1">diguanylate cyclase</fullName>
        <ecNumber evidence="1">2.7.7.65</ecNumber>
    </recommendedName>
</protein>
<dbReference type="SUPFAM" id="SSF47226">
    <property type="entry name" value="Histidine-containing phosphotransfer domain, HPT domain"/>
    <property type="match status" value="1"/>
</dbReference>
<dbReference type="InterPro" id="IPR011006">
    <property type="entry name" value="CheY-like_superfamily"/>
</dbReference>
<dbReference type="GO" id="GO:0052621">
    <property type="term" value="F:diguanylate cyclase activity"/>
    <property type="evidence" value="ECO:0007669"/>
    <property type="project" value="UniProtKB-EC"/>
</dbReference>
<comment type="caution">
    <text evidence="9">The sequence shown here is derived from an EMBL/GenBank/DDBJ whole genome shotgun (WGS) entry which is preliminary data.</text>
</comment>
<dbReference type="InterPro" id="IPR008207">
    <property type="entry name" value="Sig_transdc_His_kin_Hpt_dom"/>
</dbReference>
<evidence type="ECO:0000256" key="2">
    <source>
        <dbReference type="ARBA" id="ARBA00023012"/>
    </source>
</evidence>
<dbReference type="Gene3D" id="3.30.70.270">
    <property type="match status" value="1"/>
</dbReference>
<dbReference type="GO" id="GO:0043709">
    <property type="term" value="P:cell adhesion involved in single-species biofilm formation"/>
    <property type="evidence" value="ECO:0007669"/>
    <property type="project" value="TreeGrafter"/>
</dbReference>
<dbReference type="Gene3D" id="3.40.50.2300">
    <property type="match status" value="1"/>
</dbReference>
<dbReference type="Proteomes" id="UP000321567">
    <property type="component" value="Unassembled WGS sequence"/>
</dbReference>
<comment type="caution">
    <text evidence="5">Lacks conserved residue(s) required for the propagation of feature annotation.</text>
</comment>
<dbReference type="OrthoDB" id="9812260at2"/>
<dbReference type="InterPro" id="IPR036641">
    <property type="entry name" value="HPT_dom_sf"/>
</dbReference>
<dbReference type="PANTHER" id="PTHR45138">
    <property type="entry name" value="REGULATORY COMPONENTS OF SENSORY TRANSDUCTION SYSTEM"/>
    <property type="match status" value="1"/>
</dbReference>
<sequence>MNERLDPAAWLRLRETVAGFVATAPAQGSEVAELAAQLAAQGWQPRDVCLRLQRMVHRLAGSAGSLGYADLSLAAVALERLIRALDEEGGGLPSGVVLEQVALLAGVVAETASALAVNDSALCPGRPRLACVGIDLGAPVVLTVGVDPDIERALRDVGLLALDGGEMALEDGAADPLPPLAGVIVSLEAAGDPDARAWLKGVGQAGIPLLVVGGADTFLGRVRAHRLGADVYLPQASAEEAVDRLVQIIGEGGQEPLRVLMIEDDPLMGGLVSGVLVDAGLETELLVQPEAVLDRLEAFEPDVLLVNLGLRPYDGAEVTAVVRGAPAWGGVPIVALAEPRQTAVKRAALIAGVDLVLSRPVRPDVLVTALREQGRRGRRAREAHRHETETGLLTAEAMHEQLHREVARAQRSGVPLAVVLLDIDRLRALLLTHGPRAGGVVMRLVALSVRRRLRGTDVAGRCCGSAVAMILPGATVTQAMKVVDTILAEIHASRVMMLEGALTFTVSAGVAGLEGQGVSLLDAMAATRDLMTRAEEALSEARRRGGACVVQGSLPP</sequence>
<evidence type="ECO:0000256" key="3">
    <source>
        <dbReference type="ARBA" id="ARBA00034247"/>
    </source>
</evidence>
<dbReference type="PROSITE" id="PS50110">
    <property type="entry name" value="RESPONSE_REGULATORY"/>
    <property type="match status" value="1"/>
</dbReference>
<evidence type="ECO:0000313" key="10">
    <source>
        <dbReference type="Proteomes" id="UP000321567"/>
    </source>
</evidence>
<dbReference type="SMART" id="SM00267">
    <property type="entry name" value="GGDEF"/>
    <property type="match status" value="1"/>
</dbReference>
<dbReference type="Pfam" id="PF00990">
    <property type="entry name" value="GGDEF"/>
    <property type="match status" value="1"/>
</dbReference>
<gene>
    <name evidence="9" type="ORF">ROR02_04080</name>
</gene>
<accession>A0A512H4A8</accession>
<dbReference type="RefSeq" id="WP_147162340.1">
    <property type="nucleotide sequence ID" value="NZ_BJZO01000006.1"/>
</dbReference>